<dbReference type="SUPFAM" id="SSF54909">
    <property type="entry name" value="Dimeric alpha+beta barrel"/>
    <property type="match status" value="1"/>
</dbReference>
<evidence type="ECO:0000313" key="1">
    <source>
        <dbReference type="EMBL" id="MXU66422.1"/>
    </source>
</evidence>
<proteinExistence type="predicted"/>
<reference evidence="1 2" key="1">
    <citation type="submission" date="2019-12" db="EMBL/GenBank/DDBJ databases">
        <title>Strain KN286 was isolated from seawater, which was collected from Caroline Seamount in the tropical western Pacific.</title>
        <authorList>
            <person name="Wang Q."/>
        </authorList>
    </citation>
    <scope>NUCLEOTIDE SEQUENCE [LARGE SCALE GENOMIC DNA]</scope>
    <source>
        <strain evidence="1 2">KN286</strain>
    </source>
</reference>
<accession>A0A6B0TYT6</accession>
<dbReference type="RefSeq" id="WP_160855910.1">
    <property type="nucleotide sequence ID" value="NZ_WUWG01000006.1"/>
</dbReference>
<sequence length="107" mass="11805">MTITVEQVRFRTKAGVKRADFLAAAEQISPWLKSQPGFAYRSLVEVADGEWQDSVYWMSAEAAKAATEAFMAAPETKAFGAMIEDDSVSMNHWPEALSVMADQMEPA</sequence>
<dbReference type="Proteomes" id="UP000436016">
    <property type="component" value="Unassembled WGS sequence"/>
</dbReference>
<organism evidence="1 2">
    <name type="scientific">Oceanomicrobium pacificus</name>
    <dbReference type="NCBI Taxonomy" id="2692916"/>
    <lineage>
        <taxon>Bacteria</taxon>
        <taxon>Pseudomonadati</taxon>
        <taxon>Pseudomonadota</taxon>
        <taxon>Alphaproteobacteria</taxon>
        <taxon>Rhodobacterales</taxon>
        <taxon>Paracoccaceae</taxon>
        <taxon>Oceanomicrobium</taxon>
    </lineage>
</organism>
<dbReference type="AlphaFoldDB" id="A0A6B0TYT6"/>
<gene>
    <name evidence="1" type="ORF">GSH16_13300</name>
</gene>
<dbReference type="EMBL" id="WUWG01000006">
    <property type="protein sequence ID" value="MXU66422.1"/>
    <property type="molecule type" value="Genomic_DNA"/>
</dbReference>
<dbReference type="InterPro" id="IPR011008">
    <property type="entry name" value="Dimeric_a/b-barrel"/>
</dbReference>
<protein>
    <recommendedName>
        <fullName evidence="3">ABM domain-containing protein</fullName>
    </recommendedName>
</protein>
<comment type="caution">
    <text evidence="1">The sequence shown here is derived from an EMBL/GenBank/DDBJ whole genome shotgun (WGS) entry which is preliminary data.</text>
</comment>
<name>A0A6B0TYT6_9RHOB</name>
<evidence type="ECO:0008006" key="3">
    <source>
        <dbReference type="Google" id="ProtNLM"/>
    </source>
</evidence>
<keyword evidence="2" id="KW-1185">Reference proteome</keyword>
<evidence type="ECO:0000313" key="2">
    <source>
        <dbReference type="Proteomes" id="UP000436016"/>
    </source>
</evidence>